<dbReference type="PANTHER" id="PTHR43528:SF1">
    <property type="entry name" value="ALPHA-KETOGLUTARATE PERMEASE"/>
    <property type="match status" value="1"/>
</dbReference>
<feature type="transmembrane region" description="Helical" evidence="8">
    <location>
        <begin position="409"/>
        <end position="430"/>
    </location>
</feature>
<evidence type="ECO:0000256" key="8">
    <source>
        <dbReference type="SAM" id="Phobius"/>
    </source>
</evidence>
<protein>
    <submittedName>
        <fullName evidence="10">MFS transporter</fullName>
    </submittedName>
</protein>
<evidence type="ECO:0000313" key="11">
    <source>
        <dbReference type="Proteomes" id="UP000680750"/>
    </source>
</evidence>
<dbReference type="Proteomes" id="UP000680750">
    <property type="component" value="Chromosome"/>
</dbReference>
<dbReference type="InterPro" id="IPR036259">
    <property type="entry name" value="MFS_trans_sf"/>
</dbReference>
<evidence type="ECO:0000259" key="9">
    <source>
        <dbReference type="PROSITE" id="PS50850"/>
    </source>
</evidence>
<organism evidence="10 11">
    <name type="scientific">Actinocatenispora sera</name>
    <dbReference type="NCBI Taxonomy" id="390989"/>
    <lineage>
        <taxon>Bacteria</taxon>
        <taxon>Bacillati</taxon>
        <taxon>Actinomycetota</taxon>
        <taxon>Actinomycetes</taxon>
        <taxon>Micromonosporales</taxon>
        <taxon>Micromonosporaceae</taxon>
        <taxon>Actinocatenispora</taxon>
    </lineage>
</organism>
<feature type="transmembrane region" description="Helical" evidence="8">
    <location>
        <begin position="60"/>
        <end position="83"/>
    </location>
</feature>
<keyword evidence="11" id="KW-1185">Reference proteome</keyword>
<evidence type="ECO:0000313" key="10">
    <source>
        <dbReference type="EMBL" id="BCJ27653.1"/>
    </source>
</evidence>
<reference evidence="10" key="1">
    <citation type="submission" date="2020-08" db="EMBL/GenBank/DDBJ databases">
        <title>Whole genome shotgun sequence of Actinocatenispora sera NBRC 101916.</title>
        <authorList>
            <person name="Komaki H."/>
            <person name="Tamura T."/>
        </authorList>
    </citation>
    <scope>NUCLEOTIDE SEQUENCE</scope>
    <source>
        <strain evidence="10">NBRC 101916</strain>
    </source>
</reference>
<feature type="transmembrane region" description="Helical" evidence="8">
    <location>
        <begin position="343"/>
        <end position="369"/>
    </location>
</feature>
<accession>A0A810KWR3</accession>
<proteinExistence type="predicted"/>
<dbReference type="PANTHER" id="PTHR43528">
    <property type="entry name" value="ALPHA-KETOGLUTARATE PERMEASE"/>
    <property type="match status" value="1"/>
</dbReference>
<dbReference type="KEGG" id="aser:Asera_17610"/>
<dbReference type="PROSITE" id="PS50850">
    <property type="entry name" value="MFS"/>
    <property type="match status" value="1"/>
</dbReference>
<feature type="transmembrane region" description="Helical" evidence="8">
    <location>
        <begin position="195"/>
        <end position="214"/>
    </location>
</feature>
<evidence type="ECO:0000256" key="7">
    <source>
        <dbReference type="ARBA" id="ARBA00023136"/>
    </source>
</evidence>
<keyword evidence="7 8" id="KW-0472">Membrane</keyword>
<dbReference type="EMBL" id="AP023354">
    <property type="protein sequence ID" value="BCJ27653.1"/>
    <property type="molecule type" value="Genomic_DNA"/>
</dbReference>
<dbReference type="RefSeq" id="WP_051802877.1">
    <property type="nucleotide sequence ID" value="NZ_AP023354.1"/>
</dbReference>
<keyword evidence="5" id="KW-0769">Symport</keyword>
<dbReference type="InterPro" id="IPR011701">
    <property type="entry name" value="MFS"/>
</dbReference>
<dbReference type="InterPro" id="IPR020846">
    <property type="entry name" value="MFS_dom"/>
</dbReference>
<dbReference type="SUPFAM" id="SSF103473">
    <property type="entry name" value="MFS general substrate transporter"/>
    <property type="match status" value="1"/>
</dbReference>
<name>A0A810KWR3_9ACTN</name>
<keyword evidence="3" id="KW-1003">Cell membrane</keyword>
<dbReference type="InterPro" id="IPR051084">
    <property type="entry name" value="H+-coupled_symporters"/>
</dbReference>
<evidence type="ECO:0000256" key="3">
    <source>
        <dbReference type="ARBA" id="ARBA00022475"/>
    </source>
</evidence>
<keyword evidence="6 8" id="KW-1133">Transmembrane helix</keyword>
<evidence type="ECO:0000256" key="5">
    <source>
        <dbReference type="ARBA" id="ARBA00022847"/>
    </source>
</evidence>
<feature type="transmembrane region" description="Helical" evidence="8">
    <location>
        <begin position="23"/>
        <end position="48"/>
    </location>
</feature>
<evidence type="ECO:0000256" key="2">
    <source>
        <dbReference type="ARBA" id="ARBA00022448"/>
    </source>
</evidence>
<dbReference type="OrthoDB" id="9066401at2"/>
<evidence type="ECO:0000256" key="6">
    <source>
        <dbReference type="ARBA" id="ARBA00022989"/>
    </source>
</evidence>
<sequence length="470" mass="49961">MSEANPAVPVPSPLPRQDRRRTIIAASAGNFVEWYDAGIYGIVAVVLARKLFPSDVDPSIALLNTYAVFAISFLLRPLGGIVFGHIADKLSRRRALSVTIIMTSVATGLIGLIPGYGTIGWFAPALLLLLRLLQSMGTGGEYSTAISFVYEHGERGRKAVAVGRLTSLTFGGFLIGALFSTIVSAALPSGAYETFGWRILFLIAIPMGLVGWYLRRRTEEGPEFQALQQVRRATRARVMPLFEAVRRYWRRIIVFTFFMGSWSVFATLLTNYLPTFLHGNPSLSNTEANAANLLASVMVVVFVLLFSPVADRIGLRRAMIVASVVLVVGIVPGYAIAGSGLAGGFLGAAILGTCKGVLAVPALLAISQIFPAGIRVTAGGLSYNISASVLGGTAPVIAVWLNGVSHNSLLFSAYLVFYGILTLVITLVCAKRWIAESAEHSGDAATNPSAVLSVARIDPATGELGTTEPA</sequence>
<dbReference type="AlphaFoldDB" id="A0A810KWR3"/>
<dbReference type="Gene3D" id="1.20.1250.20">
    <property type="entry name" value="MFS general substrate transporter like domains"/>
    <property type="match status" value="2"/>
</dbReference>
<feature type="transmembrane region" description="Helical" evidence="8">
    <location>
        <begin position="161"/>
        <end position="183"/>
    </location>
</feature>
<keyword evidence="4 8" id="KW-0812">Transmembrane</keyword>
<feature type="transmembrane region" description="Helical" evidence="8">
    <location>
        <begin position="95"/>
        <end position="113"/>
    </location>
</feature>
<keyword evidence="2" id="KW-0813">Transport</keyword>
<feature type="transmembrane region" description="Helical" evidence="8">
    <location>
        <begin position="318"/>
        <end position="337"/>
    </location>
</feature>
<feature type="transmembrane region" description="Helical" evidence="8">
    <location>
        <begin position="248"/>
        <end position="269"/>
    </location>
</feature>
<feature type="domain" description="Major facilitator superfamily (MFS) profile" evidence="9">
    <location>
        <begin position="22"/>
        <end position="431"/>
    </location>
</feature>
<feature type="transmembrane region" description="Helical" evidence="8">
    <location>
        <begin position="381"/>
        <end position="403"/>
    </location>
</feature>
<evidence type="ECO:0000256" key="4">
    <source>
        <dbReference type="ARBA" id="ARBA00022692"/>
    </source>
</evidence>
<evidence type="ECO:0000256" key="1">
    <source>
        <dbReference type="ARBA" id="ARBA00004651"/>
    </source>
</evidence>
<gene>
    <name evidence="10" type="ORF">Asera_17610</name>
</gene>
<feature type="transmembrane region" description="Helical" evidence="8">
    <location>
        <begin position="289"/>
        <end position="306"/>
    </location>
</feature>
<dbReference type="GO" id="GO:0005886">
    <property type="term" value="C:plasma membrane"/>
    <property type="evidence" value="ECO:0007669"/>
    <property type="project" value="UniProtKB-SubCell"/>
</dbReference>
<comment type="subcellular location">
    <subcellularLocation>
        <location evidence="1">Cell membrane</location>
        <topology evidence="1">Multi-pass membrane protein</topology>
    </subcellularLocation>
</comment>
<dbReference type="Pfam" id="PF07690">
    <property type="entry name" value="MFS_1"/>
    <property type="match status" value="1"/>
</dbReference>
<dbReference type="GO" id="GO:0015293">
    <property type="term" value="F:symporter activity"/>
    <property type="evidence" value="ECO:0007669"/>
    <property type="project" value="UniProtKB-KW"/>
</dbReference>
<feature type="transmembrane region" description="Helical" evidence="8">
    <location>
        <begin position="119"/>
        <end position="140"/>
    </location>
</feature>